<protein>
    <recommendedName>
        <fullName evidence="10">M18 family aminopeptidase</fullName>
        <ecNumber evidence="10">3.4.11.-</ecNumber>
    </recommendedName>
</protein>
<evidence type="ECO:0000256" key="9">
    <source>
        <dbReference type="RuleBase" id="RU004386"/>
    </source>
</evidence>
<dbReference type="Gene3D" id="2.30.250.10">
    <property type="entry name" value="Aminopeptidase i, Domain 2"/>
    <property type="match status" value="1"/>
</dbReference>
<evidence type="ECO:0000256" key="5">
    <source>
        <dbReference type="ARBA" id="ARBA00022723"/>
    </source>
</evidence>
<evidence type="ECO:0000256" key="6">
    <source>
        <dbReference type="ARBA" id="ARBA00022801"/>
    </source>
</evidence>
<evidence type="ECO:0000313" key="12">
    <source>
        <dbReference type="Proteomes" id="UP001621714"/>
    </source>
</evidence>
<accession>A0ABW8PW74</accession>
<evidence type="ECO:0000256" key="7">
    <source>
        <dbReference type="ARBA" id="ARBA00022833"/>
    </source>
</evidence>
<keyword evidence="4 9" id="KW-0645">Protease</keyword>
<keyword evidence="3 9" id="KW-0031">Aminopeptidase</keyword>
<evidence type="ECO:0000256" key="8">
    <source>
        <dbReference type="ARBA" id="ARBA00023049"/>
    </source>
</evidence>
<dbReference type="InterPro" id="IPR001948">
    <property type="entry name" value="Peptidase_M18"/>
</dbReference>
<dbReference type="Gene3D" id="3.40.630.10">
    <property type="entry name" value="Zn peptidases"/>
    <property type="match status" value="1"/>
</dbReference>
<dbReference type="SUPFAM" id="SSF101821">
    <property type="entry name" value="Aminopeptidase/glucanase lid domain"/>
    <property type="match status" value="1"/>
</dbReference>
<comment type="caution">
    <text evidence="11">The sequence shown here is derived from an EMBL/GenBank/DDBJ whole genome shotgun (WGS) entry which is preliminary data.</text>
</comment>
<sequence length="437" mass="47515">MQTPAFNQGLLRFLQAAPTPSHAVLQMQTLLDQAGFVALEAEEDWDLKAGQGYYLSHSGRSLIAFRLGQAPLDQAGVRMVGAHTDSPCLKVKPLPDLQRHGVKQLGVEVYGGALLSTWFDRDLSLAGEVHYLNANGELCQALINLVEPVGVLPSLAIHLNREANKGVEINPQTHLPVVWGCLPKGQEGLALRQLLAHHLLGEGYEVSEVVDYDLCFYDTQPPALTGWQQELITSARLDNLLSCYIGLQALIHSEAAQATQLLACHDHEEVGSASAVGAEGPALENLLRRLAGDQLAYQRLMAQSMLVSADNAHAIHPNYPDRHDEKHGPQLNAGPVIKHNANQRYATSSETAALFAGFCREAGVPVQRFVVRSDMACGSTIGPISATQLGVRVVDVGVPQWGMHSIRETAGALDAWYLYRALCVFMQQKELKIQPSV</sequence>
<keyword evidence="5 9" id="KW-0479">Metal-binding</keyword>
<reference evidence="11 12" key="1">
    <citation type="submission" date="2024-02" db="EMBL/GenBank/DDBJ databases">
        <title>Marinospirillum sp. MEB 164 isolated from Lonar lake sediment.</title>
        <authorList>
            <person name="Joshi A."/>
            <person name="Thite S."/>
        </authorList>
    </citation>
    <scope>NUCLEOTIDE SEQUENCE [LARGE SCALE GENOMIC DNA]</scope>
    <source>
        <strain evidence="11 12">MEB164</strain>
    </source>
</reference>
<dbReference type="EC" id="3.4.11.-" evidence="10"/>
<dbReference type="InterPro" id="IPR023358">
    <property type="entry name" value="Peptidase_M18_dom2"/>
</dbReference>
<dbReference type="NCBIfam" id="NF002759">
    <property type="entry name" value="PRK02813.1"/>
    <property type="match status" value="1"/>
</dbReference>
<keyword evidence="8 9" id="KW-0482">Metalloprotease</keyword>
<organism evidence="11 12">
    <name type="scientific">Marinospirillum alkalitolerans</name>
    <dbReference type="NCBI Taxonomy" id="3123374"/>
    <lineage>
        <taxon>Bacteria</taxon>
        <taxon>Pseudomonadati</taxon>
        <taxon>Pseudomonadota</taxon>
        <taxon>Gammaproteobacteria</taxon>
        <taxon>Oceanospirillales</taxon>
        <taxon>Oceanospirillaceae</taxon>
        <taxon>Marinospirillum</taxon>
    </lineage>
</organism>
<keyword evidence="12" id="KW-1185">Reference proteome</keyword>
<dbReference type="PANTHER" id="PTHR28570">
    <property type="entry name" value="ASPARTYL AMINOPEPTIDASE"/>
    <property type="match status" value="1"/>
</dbReference>
<dbReference type="PANTHER" id="PTHR28570:SF3">
    <property type="entry name" value="ASPARTYL AMINOPEPTIDASE"/>
    <property type="match status" value="1"/>
</dbReference>
<keyword evidence="7 9" id="KW-0862">Zinc</keyword>
<evidence type="ECO:0000256" key="3">
    <source>
        <dbReference type="ARBA" id="ARBA00022438"/>
    </source>
</evidence>
<gene>
    <name evidence="11" type="ORF">V6U78_05710</name>
</gene>
<evidence type="ECO:0000256" key="2">
    <source>
        <dbReference type="ARBA" id="ARBA00008290"/>
    </source>
</evidence>
<keyword evidence="6 9" id="KW-0378">Hydrolase</keyword>
<name>A0ABW8PW74_9GAMM</name>
<dbReference type="RefSeq" id="WP_405338326.1">
    <property type="nucleotide sequence ID" value="NZ_JBANFI010000003.1"/>
</dbReference>
<dbReference type="Pfam" id="PF02127">
    <property type="entry name" value="Peptidase_M18"/>
    <property type="match status" value="1"/>
</dbReference>
<comment type="similarity">
    <text evidence="2 9">Belongs to the peptidase M18 family.</text>
</comment>
<proteinExistence type="inferred from homology"/>
<evidence type="ECO:0000313" key="11">
    <source>
        <dbReference type="EMBL" id="MFK7160529.1"/>
    </source>
</evidence>
<dbReference type="PRINTS" id="PR00932">
    <property type="entry name" value="AMINO1PTASE"/>
</dbReference>
<evidence type="ECO:0000256" key="4">
    <source>
        <dbReference type="ARBA" id="ARBA00022670"/>
    </source>
</evidence>
<evidence type="ECO:0000256" key="10">
    <source>
        <dbReference type="RuleBase" id="RU004387"/>
    </source>
</evidence>
<evidence type="ECO:0000256" key="1">
    <source>
        <dbReference type="ARBA" id="ARBA00001947"/>
    </source>
</evidence>
<dbReference type="Proteomes" id="UP001621714">
    <property type="component" value="Unassembled WGS sequence"/>
</dbReference>
<dbReference type="SUPFAM" id="SSF53187">
    <property type="entry name" value="Zn-dependent exopeptidases"/>
    <property type="match status" value="1"/>
</dbReference>
<dbReference type="EMBL" id="JBANFI010000003">
    <property type="protein sequence ID" value="MFK7160529.1"/>
    <property type="molecule type" value="Genomic_DNA"/>
</dbReference>
<dbReference type="CDD" id="cd05658">
    <property type="entry name" value="M18_DAP"/>
    <property type="match status" value="1"/>
</dbReference>
<comment type="cofactor">
    <cofactor evidence="1 10">
        <name>Zn(2+)</name>
        <dbReference type="ChEBI" id="CHEBI:29105"/>
    </cofactor>
</comment>
<dbReference type="GO" id="GO:0004177">
    <property type="term" value="F:aminopeptidase activity"/>
    <property type="evidence" value="ECO:0007669"/>
    <property type="project" value="UniProtKB-KW"/>
</dbReference>